<accession>A0ABQ1MVQ7</accession>
<dbReference type="Proteomes" id="UP000597338">
    <property type="component" value="Unassembled WGS sequence"/>
</dbReference>
<evidence type="ECO:0000313" key="1">
    <source>
        <dbReference type="EMBL" id="GGC47872.1"/>
    </source>
</evidence>
<keyword evidence="2" id="KW-1185">Reference proteome</keyword>
<organism evidence="1 2">
    <name type="scientific">Parapedobacter defluvii</name>
    <dbReference type="NCBI Taxonomy" id="2045106"/>
    <lineage>
        <taxon>Bacteria</taxon>
        <taxon>Pseudomonadati</taxon>
        <taxon>Bacteroidota</taxon>
        <taxon>Sphingobacteriia</taxon>
        <taxon>Sphingobacteriales</taxon>
        <taxon>Sphingobacteriaceae</taxon>
        <taxon>Parapedobacter</taxon>
    </lineage>
</organism>
<reference evidence="2" key="1">
    <citation type="journal article" date="2019" name="Int. J. Syst. Evol. Microbiol.">
        <title>The Global Catalogue of Microorganisms (GCM) 10K type strain sequencing project: providing services to taxonomists for standard genome sequencing and annotation.</title>
        <authorList>
            <consortium name="The Broad Institute Genomics Platform"/>
            <consortium name="The Broad Institute Genome Sequencing Center for Infectious Disease"/>
            <person name="Wu L."/>
            <person name="Ma J."/>
        </authorList>
    </citation>
    <scope>NUCLEOTIDE SEQUENCE [LARGE SCALE GENOMIC DNA]</scope>
    <source>
        <strain evidence="2">CGMCC 1.15342</strain>
    </source>
</reference>
<name>A0ABQ1MVQ7_9SPHI</name>
<gene>
    <name evidence="1" type="ORF">GCM10011386_45010</name>
</gene>
<sequence>MLKHIESLDGRLQSIEENLRPIAAVAISLIKSGLLEQLAEYLPEIAAFIRRSFPKDEPKMHLPEVLKYLGFSERTYYRRIADGKLTPRKWEGPDFFYPSDLEEERKESKRRGRI</sequence>
<proteinExistence type="predicted"/>
<dbReference type="RefSeq" id="WP_188753732.1">
    <property type="nucleotide sequence ID" value="NZ_BMIK01000028.1"/>
</dbReference>
<evidence type="ECO:0000313" key="2">
    <source>
        <dbReference type="Proteomes" id="UP000597338"/>
    </source>
</evidence>
<comment type="caution">
    <text evidence="1">The sequence shown here is derived from an EMBL/GenBank/DDBJ whole genome shotgun (WGS) entry which is preliminary data.</text>
</comment>
<protein>
    <recommendedName>
        <fullName evidence="3">Helix-turn-helix domain-containing protein</fullName>
    </recommendedName>
</protein>
<dbReference type="EMBL" id="BMIK01000028">
    <property type="protein sequence ID" value="GGC47872.1"/>
    <property type="molecule type" value="Genomic_DNA"/>
</dbReference>
<evidence type="ECO:0008006" key="3">
    <source>
        <dbReference type="Google" id="ProtNLM"/>
    </source>
</evidence>